<comment type="caution">
    <text evidence="1">The sequence shown here is derived from an EMBL/GenBank/DDBJ whole genome shotgun (WGS) entry which is preliminary data.</text>
</comment>
<protein>
    <submittedName>
        <fullName evidence="1">Uncharacterized protein</fullName>
    </submittedName>
</protein>
<dbReference type="Proteomes" id="UP000482155">
    <property type="component" value="Unassembled WGS sequence"/>
</dbReference>
<evidence type="ECO:0000313" key="1">
    <source>
        <dbReference type="EMBL" id="NEX64655.1"/>
    </source>
</evidence>
<proteinExistence type="predicted"/>
<evidence type="ECO:0000313" key="2">
    <source>
        <dbReference type="Proteomes" id="UP000482155"/>
    </source>
</evidence>
<name>A0A6B3SY81_9BURK</name>
<dbReference type="EMBL" id="JAAIVB010000084">
    <property type="protein sequence ID" value="NEX64655.1"/>
    <property type="molecule type" value="Genomic_DNA"/>
</dbReference>
<accession>A0A6B3SY81</accession>
<gene>
    <name evidence="1" type="ORF">G3574_26555</name>
</gene>
<keyword evidence="2" id="KW-1185">Reference proteome</keyword>
<dbReference type="AlphaFoldDB" id="A0A6B3SY81"/>
<dbReference type="RefSeq" id="WP_163968589.1">
    <property type="nucleotide sequence ID" value="NZ_JAAIVB010000084.1"/>
</dbReference>
<organism evidence="1 2">
    <name type="scientific">Noviherbaspirillum galbum</name>
    <dbReference type="NCBI Taxonomy" id="2709383"/>
    <lineage>
        <taxon>Bacteria</taxon>
        <taxon>Pseudomonadati</taxon>
        <taxon>Pseudomonadota</taxon>
        <taxon>Betaproteobacteria</taxon>
        <taxon>Burkholderiales</taxon>
        <taxon>Oxalobacteraceae</taxon>
        <taxon>Noviherbaspirillum</taxon>
    </lineage>
</organism>
<sequence length="90" mass="10078">MAIQVTYYKEYELRSYSHQDFPTHHDPYATGTKHFSSTVRIDTIPFSEGGARRYTTVPVGADPTTAAEARTLATQYGKDIIDCKINPPPL</sequence>
<reference evidence="1 2" key="1">
    <citation type="submission" date="2020-02" db="EMBL/GenBank/DDBJ databases">
        <authorList>
            <person name="Kim M.K."/>
        </authorList>
    </citation>
    <scope>NUCLEOTIDE SEQUENCE [LARGE SCALE GENOMIC DNA]</scope>
    <source>
        <strain evidence="1 2">17J57-3</strain>
    </source>
</reference>